<evidence type="ECO:0000259" key="1">
    <source>
        <dbReference type="Pfam" id="PF06439"/>
    </source>
</evidence>
<dbReference type="EMBL" id="CP000473">
    <property type="protein sequence ID" value="ABJ88720.1"/>
    <property type="molecule type" value="Genomic_DNA"/>
</dbReference>
<accession>Q01NQ0</accession>
<dbReference type="GO" id="GO:0016787">
    <property type="term" value="F:hydrolase activity"/>
    <property type="evidence" value="ECO:0007669"/>
    <property type="project" value="InterPro"/>
</dbReference>
<proteinExistence type="predicted"/>
<organism evidence="2">
    <name type="scientific">Solibacter usitatus (strain Ellin6076)</name>
    <dbReference type="NCBI Taxonomy" id="234267"/>
    <lineage>
        <taxon>Bacteria</taxon>
        <taxon>Pseudomonadati</taxon>
        <taxon>Acidobacteriota</taxon>
        <taxon>Terriglobia</taxon>
        <taxon>Bryobacterales</taxon>
        <taxon>Solibacteraceae</taxon>
        <taxon>Candidatus Solibacter</taxon>
    </lineage>
</organism>
<dbReference type="Pfam" id="PF06439">
    <property type="entry name" value="3keto-disac_hyd"/>
    <property type="match status" value="1"/>
</dbReference>
<dbReference type="KEGG" id="sus:Acid_7822"/>
<dbReference type="HOGENOM" id="CLU_2411632_0_0_0"/>
<sequence length="92" mass="10495">MLVLGPRWRGHRRQLGVADEEGAASRNVKINDWNQYHTIARGNQMIHILNGHVMSVFMDDDATKFRTNGLIAIQIEGTGKVSPRNLWIKMIQ</sequence>
<name>Q01NQ0_SOLUE</name>
<reference evidence="2" key="1">
    <citation type="submission" date="2006-10" db="EMBL/GenBank/DDBJ databases">
        <title>Complete sequence of Solibacter usitatus Ellin6076.</title>
        <authorList>
            <consortium name="US DOE Joint Genome Institute"/>
            <person name="Copeland A."/>
            <person name="Lucas S."/>
            <person name="Lapidus A."/>
            <person name="Barry K."/>
            <person name="Detter J.C."/>
            <person name="Glavina del Rio T."/>
            <person name="Hammon N."/>
            <person name="Israni S."/>
            <person name="Dalin E."/>
            <person name="Tice H."/>
            <person name="Pitluck S."/>
            <person name="Thompson L.S."/>
            <person name="Brettin T."/>
            <person name="Bruce D."/>
            <person name="Han C."/>
            <person name="Tapia R."/>
            <person name="Gilna P."/>
            <person name="Schmutz J."/>
            <person name="Larimer F."/>
            <person name="Land M."/>
            <person name="Hauser L."/>
            <person name="Kyrpides N."/>
            <person name="Mikhailova N."/>
            <person name="Janssen P.H."/>
            <person name="Kuske C.R."/>
            <person name="Richardson P."/>
        </authorList>
    </citation>
    <scope>NUCLEOTIDE SEQUENCE</scope>
    <source>
        <strain evidence="2">Ellin6076</strain>
    </source>
</reference>
<dbReference type="InParanoid" id="Q01NQ0"/>
<protein>
    <recommendedName>
        <fullName evidence="1">3-keto-alpha-glucoside-1,2-lyase/3-keto-2-hydroxy-glucal hydratase domain-containing protein</fullName>
    </recommendedName>
</protein>
<dbReference type="AlphaFoldDB" id="Q01NQ0"/>
<dbReference type="InterPro" id="IPR010496">
    <property type="entry name" value="AL/BT2_dom"/>
</dbReference>
<dbReference type="Gene3D" id="2.60.120.560">
    <property type="entry name" value="Exo-inulinase, domain 1"/>
    <property type="match status" value="1"/>
</dbReference>
<feature type="domain" description="3-keto-alpha-glucoside-1,2-lyase/3-keto-2-hydroxy-glucal hydratase" evidence="1">
    <location>
        <begin position="23"/>
        <end position="89"/>
    </location>
</feature>
<gene>
    <name evidence="2" type="ordered locus">Acid_7822</name>
</gene>
<dbReference type="STRING" id="234267.Acid_7822"/>
<evidence type="ECO:0000313" key="2">
    <source>
        <dbReference type="EMBL" id="ABJ88720.1"/>
    </source>
</evidence>